<gene>
    <name evidence="1" type="ORF">GALMADRAFT_149168</name>
</gene>
<dbReference type="Proteomes" id="UP000027222">
    <property type="component" value="Unassembled WGS sequence"/>
</dbReference>
<feature type="non-terminal residue" evidence="1">
    <location>
        <position position="147"/>
    </location>
</feature>
<sequence>MRSNGPHPQVISQIEALPGPDLNSPDDVEAAASAVANTFADAFKRLAVNRSFTSRSTPWWTPECTASLATYRASLADDDWGSFRKLCKETKRKFFDERIAEIAYANKRPWDLMNWVQKRTLPACEALSYQGAPCISLESLWDALHGT</sequence>
<keyword evidence="2" id="KW-1185">Reference proteome</keyword>
<dbReference type="AlphaFoldDB" id="A0A067S299"/>
<evidence type="ECO:0000313" key="2">
    <source>
        <dbReference type="Proteomes" id="UP000027222"/>
    </source>
</evidence>
<protein>
    <submittedName>
        <fullName evidence="1">Uncharacterized protein</fullName>
    </submittedName>
</protein>
<evidence type="ECO:0000313" key="1">
    <source>
        <dbReference type="EMBL" id="KDR64916.1"/>
    </source>
</evidence>
<accession>A0A067S299</accession>
<dbReference type="EMBL" id="KL142668">
    <property type="protein sequence ID" value="KDR64916.1"/>
    <property type="molecule type" value="Genomic_DNA"/>
</dbReference>
<dbReference type="HOGENOM" id="CLU_1835320_0_0_1"/>
<name>A0A067S299_GALM3</name>
<dbReference type="OrthoDB" id="412006at2759"/>
<reference evidence="2" key="1">
    <citation type="journal article" date="2014" name="Proc. Natl. Acad. Sci. U.S.A.">
        <title>Extensive sampling of basidiomycete genomes demonstrates inadequacy of the white-rot/brown-rot paradigm for wood decay fungi.</title>
        <authorList>
            <person name="Riley R."/>
            <person name="Salamov A.A."/>
            <person name="Brown D.W."/>
            <person name="Nagy L.G."/>
            <person name="Floudas D."/>
            <person name="Held B.W."/>
            <person name="Levasseur A."/>
            <person name="Lombard V."/>
            <person name="Morin E."/>
            <person name="Otillar R."/>
            <person name="Lindquist E.A."/>
            <person name="Sun H."/>
            <person name="LaButti K.M."/>
            <person name="Schmutz J."/>
            <person name="Jabbour D."/>
            <person name="Luo H."/>
            <person name="Baker S.E."/>
            <person name="Pisabarro A.G."/>
            <person name="Walton J.D."/>
            <person name="Blanchette R.A."/>
            <person name="Henrissat B."/>
            <person name="Martin F."/>
            <person name="Cullen D."/>
            <person name="Hibbett D.S."/>
            <person name="Grigoriev I.V."/>
        </authorList>
    </citation>
    <scope>NUCLEOTIDE SEQUENCE [LARGE SCALE GENOMIC DNA]</scope>
    <source>
        <strain evidence="2">CBS 339.88</strain>
    </source>
</reference>
<proteinExistence type="predicted"/>
<organism evidence="1 2">
    <name type="scientific">Galerina marginata (strain CBS 339.88)</name>
    <dbReference type="NCBI Taxonomy" id="685588"/>
    <lineage>
        <taxon>Eukaryota</taxon>
        <taxon>Fungi</taxon>
        <taxon>Dikarya</taxon>
        <taxon>Basidiomycota</taxon>
        <taxon>Agaricomycotina</taxon>
        <taxon>Agaricomycetes</taxon>
        <taxon>Agaricomycetidae</taxon>
        <taxon>Agaricales</taxon>
        <taxon>Agaricineae</taxon>
        <taxon>Strophariaceae</taxon>
        <taxon>Galerina</taxon>
    </lineage>
</organism>